<dbReference type="RefSeq" id="WP_266066477.1">
    <property type="nucleotide sequence ID" value="NZ_JAPHQB010000022.1"/>
</dbReference>
<dbReference type="InterPro" id="IPR047589">
    <property type="entry name" value="DUF11_rpt"/>
</dbReference>
<gene>
    <name evidence="4" type="ORF">OQJ68_12940</name>
</gene>
<dbReference type="Pfam" id="PF01345">
    <property type="entry name" value="DUF11"/>
    <property type="match status" value="2"/>
</dbReference>
<dbReference type="InterPro" id="IPR013783">
    <property type="entry name" value="Ig-like_fold"/>
</dbReference>
<evidence type="ECO:0000313" key="4">
    <source>
        <dbReference type="EMBL" id="MCX2802693.1"/>
    </source>
</evidence>
<dbReference type="PANTHER" id="PTHR34819:SF3">
    <property type="entry name" value="CELL SURFACE PROTEIN"/>
    <property type="match status" value="1"/>
</dbReference>
<dbReference type="PANTHER" id="PTHR34819">
    <property type="entry name" value="LARGE CYSTEINE-RICH PERIPLASMIC PROTEIN OMCB"/>
    <property type="match status" value="1"/>
</dbReference>
<dbReference type="SUPFAM" id="SSF117074">
    <property type="entry name" value="Hypothetical protein PA1324"/>
    <property type="match status" value="1"/>
</dbReference>
<feature type="compositionally biased region" description="Low complexity" evidence="1">
    <location>
        <begin position="169"/>
        <end position="179"/>
    </location>
</feature>
<reference evidence="4" key="1">
    <citation type="submission" date="2022-11" db="EMBL/GenBank/DDBJ databases">
        <title>Chitin-degrading and fungicidal potential of chitinolytic bacterial strains from marine environment of the Pacific Ocean regions.</title>
        <authorList>
            <person name="Pentekhina I."/>
            <person name="Nedashkovskaya O."/>
            <person name="Seitkalieva A."/>
            <person name="Podvolotskaya A."/>
            <person name="Tekutyeva L."/>
            <person name="Balabanova L."/>
        </authorList>
    </citation>
    <scope>NUCLEOTIDE SEQUENCE</scope>
    <source>
        <strain evidence="4">KMM 6838</strain>
    </source>
</reference>
<dbReference type="InterPro" id="IPR051172">
    <property type="entry name" value="Chlamydia_OmcB"/>
</dbReference>
<organism evidence="4 5">
    <name type="scientific">Microbulbifer thermotolerans</name>
    <dbReference type="NCBI Taxonomy" id="252514"/>
    <lineage>
        <taxon>Bacteria</taxon>
        <taxon>Pseudomonadati</taxon>
        <taxon>Pseudomonadota</taxon>
        <taxon>Gammaproteobacteria</taxon>
        <taxon>Cellvibrionales</taxon>
        <taxon>Microbulbiferaceae</taxon>
        <taxon>Microbulbifer</taxon>
    </lineage>
</organism>
<evidence type="ECO:0000256" key="1">
    <source>
        <dbReference type="SAM" id="MobiDB-lite"/>
    </source>
</evidence>
<accession>A0AB35HYU7</accession>
<feature type="signal peptide" evidence="2">
    <location>
        <begin position="1"/>
        <end position="24"/>
    </location>
</feature>
<dbReference type="InterPro" id="IPR001434">
    <property type="entry name" value="OmcB-like_DUF11"/>
</dbReference>
<sequence length="3865" mass="412802">MVRALFGCFFAIVGILLPVVGATAQQLCPQPDLDITLLSSSYCELCAGGEVTLRIANNTQAQPGNTGSRQYRNENRDFSNVQVTLDLGQLDQVYTPGSVTWNISSLPRGAWTDRTVTLSPIAGAQEQLVAISRQIAASATYTYGNCSGEEYRDSEGGWSNDWGDWEALPGSGSPSSESENFTDELPIKEPGPVVRKAVRNVDAGMPRGFFSNSASPSGDVVYGHEDDGIIWRIIVRNGGDAPMYDVIFDDTMNPSGAANMDMVALCRTEADAEQVANGANPSSLTSCYAISGDSLSGRLLSDFGYGNSIAAGSSVTLYLAGYLRNSCTGQVNTFDGVEWGCFRNGSSGPRINNPGDISAGVENGLPNYSDNSARFGVLSEPNLNRGIQGLNNEGRLNYDVEFFGLHGESEPVGMRGMVRITLQNLTGGTINKVVLTDTLPDEYILDPNFEPQFEISSFRGNYQAYAGRVSRLDWVNRVTPVAGNQSYLSDARLKAPVFRLTSDNNSLGTMANGDPDQVDLLRHGDEVTITFRIIQVNQNESLTYYDRMANLDNQDESGEDPDYSRIDPPAMGTLTNRLKVRWGDFCATNGYEHDDIPEAVQEFTPDPENLNVSIPDPLYIIRDEGSTPVRVNIWNSGGHTASDYLFYVTFGETINVDSAPAQCAQTTNPPYLSGSQVPLWNTPAWWNDGNPNSDGNPLPNSAKVYACDVGDLAGGASETLEFWLSKNHNVGDDLTMRADVIGQITLAEPGQESDWASSGEALVYPTPANLNGVDGTTPSQQLANNYTLDAVRGRALGFNLLKRYVPGSCKEAPNRGGSDGDGRNSPPHILVGEECDFDLYAGGWFGFETPGWNITVDSIAVADALPLHAGGDDSNTGRQHYIRKEEISDVCSTSGLPHSPSSVCRGVITPSGFSPSAPLEEGPANSLSWTFGGTQVTSKDYWFLANMTTRLRNEQEDQVSSPNQHGGKSVDYGRTSFQVTYADNDGGEIFSEVVANDGSGGKSVCYKSGDDWENPQFGAGQACNPDYPGYPQWQDWTAQLTITEPKLHITKEVCNFTQAGENLSACVWEDENVRGSKFDDFVYRITVENRQEDGPTAAPAYDVVITDILDSPQICVWPFDRDDLNNTPEGDFGLVGIDNIGANNYQYDPSNPDADIHCKENGESAYITFSYDHSDALKQIDAGDSVELFYRVTPHRTVVPNQMFDNTANIFRYDSLSAEAGNQTAPRIENVNHPGADGSVPPRADNRAHGGARIYCVDGSDYCGSDAARMTIIGVDSEPKAVVETSTYNAGIATDPDMALGPIVGPDDRVDVVVGEEVRFRLVGTVPAARLRNLTFRDELPDGLRCVEVEEVDLSALDPDANWYTGDGPTTPKEGTTCSGNIVEWRYGDQYLLDYDTSKYGDFDGLFPITLTFVARVENNSITAHGATLTNPGGVAQMTYEDAAGNLQQPANFDPISLNVRGPRIELTKEFSVEEVDADDIVTVTVTATNPDSATSATAYDLRVLNDLRGTKYRYVEGSEVGVDVVDFLDGDTNAPIFRWNRNDTAAPYAIPVGGSVTFSYKVRVVGETEEPGVTVAPHEELMNTIEARWQSLPGNDIALNASGLIGDNGAEDGMRIGDLPGVAGDVNDYETDAQDSTTVWGLQFTKADITADNSPESRTIGSHRRFELVIDLPEGITSGVEVTDNLNNGTVSYVLNTADANFPLECEYRDIEAIDSGAGPVSAPAIDSGCSLLGVPANDSADTVIWNIGTVDTASEDDSAANDKNPQIRIRYWARINNDDATDDGDELSNRATLEYTNGQDGSTEQLQPPATAPVTAAEPRLKVAKTVANKNGNVNAQGGDTLVYTLEISHEASNSAAYDLSIVDSLAPELVLDTGSINLTLQGAGCAAVDSFQLQPQTQPDGSVAWGRIRGDDSLDLPLGCAVTLTYEASVQGAFGGVIENSVLVGWTSQNQTDPTQPYERDDSDCIGNAGGVASGRNDYCTYGEASIVTEDNTFLTKTVVSDSYDPENDASVRIGDTVTYSLQLGLQPGMTQELVVTDELPAGLVLETIVSTSCDDGYTCSSVTLPTLPATGTVEWRFGDVERNNPAPFEIQYIARVVDDPALAGDASIELRNRALLSYVGSDGHPTPTDLQDEAAITVLQPVFDPLVKSERGGKPNPYTVVDLINDVMQFRLQACNSGGAPAYGIELTDDLAPQMDQTSIENLALYLFDGTNLEPLVDGTDYTYTTAPQNPGEDMLFQVSRPVAPGQCLYIDYDIGFQSEVGGGETWDNTFTINQHWSQPDASGRQYAALPEAAPFVMTTAEANAGPLLKELISPDDGTATIGEEVRYRITIPQTPVPTSSLTDVVVTDTLDGLGDIMVFESATLNGAPITPASPTDLTFDIGVITAGTSAELEIVARVADVDNAVDGTVIVNSADYSYSEGGNTVVGGGNSVELTIVEPKLIMDKQGPDGGTLQSGVPGRFVLDLRNEGGGEAWDITVVDLLPDTDQGGLCQMPPQIAAVEIVDAGGTVLSVLAESTDYSAVFDADNCTLTLTGSGTNAVLLPEHHLRISYDAYLDADTEHNASLTNVAGATLWYSLESTQTGARVYDPGFTNDPPDGTPSVEDHEDAYTLTAEVPRISFHKAVANLTSGLTPAATAAPGDQLQYTLTLTNLNDLDVENIEITDELGRLNALPLYESGTLQIVSVPMGADTSGTDAMGGTHGSGLLNVSGLSLAAGETLEIIYEVTLAAVIDSGTTVLNQAQVQLPGQALQYSDDPNINGADDPDTVGDEDPTQILIESAPLLVVEKTSADLTGDPDLLLAGDTLRYTIRVENTGNENIVDAMLRDQVPANTTYVPGSTTLNGAMVDDVNGSTPLAAGMSINSPGAEEGFVGATAAGAAPVVVTFDVTINDVNDGTVISNQGYVNGAGAGSGAFDEVPSDDPSTDTPNDPTIDIVGDLPLLIALKTVEIVEDNLSAGVVDPGDVLRYTIAVTNMGGVDATRVALTDPIPANTTYVAGSTTLNGMVVADNAGGMSRLDAGLPISSADLTPPLPGADEGVITSMQTATVTFDVMVNADTPRGTIISNQGSVYSEELPLTLTDADGNPANGAQPTLVVVGDAQQLAITKEVAVVGGGAAEAGAILEYLITVTNISAVPATYVVITDDLLVAGENVLTYVEDSAQLNGQADGITVVDTVISADYSALYGELQPNEMATLRFQAKLSEDLEIGYRVLNTAEVRWNDPPMYNQASVAIDVGGTPGIANVSGYLWHDVNFNERLDADESLLSNWTVDLYFNNALLETVQSDDQGYFQFQGLVPNYMEMDAVDGASYELRFTAPDAGENTASLGNTSSDYTDGPQHISAIFLESGANPQNLNLPITPNGTVYDSVLRQPLAGATLTMLRASSGQALPARCFDDEKQQNQVSLPGGYYKFDINFSDPACPAHADYLIQVQSPGDDFVSGPSQIIPAQTSADTAGFDVAACLGSSADKIPGTAEHCEVQLSELPPPVDIDARDEATDYYLRLTLDDDRIPGESQLFNNHIPVDPQLEGALTITKTAALLNVTRAQLVPYTITFGNTLPVPMTDLQLVDFFPAGFKYVSGSARLDGEPLEPEVNGLQLIWSDLRVEAEQTREMKLLLVVGSGVSEGEYVNRARMFNQLSGQVASAEASATVRVVPDPTFDCTDVIGKVYDDKNMNGYQDPGEGGVPGARVVTATGLNATTDAYGRFHITCAVVPDENRGSNFIMKLDDRSLPNGYRLTTENPRVVRATRGKAVKINFGASLHRVVRLDMAEAVFEPGTTELRPQWHSRVDLLLEKLSEAPSVLRLAYLAENENPDLVDARLAAIKARIADAWASEYDQYELTIETEIFWRRGAPPGRGGLQ</sequence>
<dbReference type="Proteomes" id="UP001209730">
    <property type="component" value="Unassembled WGS sequence"/>
</dbReference>
<comment type="caution">
    <text evidence="4">The sequence shown here is derived from an EMBL/GenBank/DDBJ whole genome shotgun (WGS) entry which is preliminary data.</text>
</comment>
<feature type="domain" description="DUF11" evidence="3">
    <location>
        <begin position="3107"/>
        <end position="3232"/>
    </location>
</feature>
<dbReference type="EMBL" id="JAPHQB010000022">
    <property type="protein sequence ID" value="MCX2802693.1"/>
    <property type="molecule type" value="Genomic_DNA"/>
</dbReference>
<dbReference type="NCBIfam" id="TIGR01451">
    <property type="entry name" value="B_ant_repeat"/>
    <property type="match status" value="5"/>
</dbReference>
<evidence type="ECO:0000313" key="5">
    <source>
        <dbReference type="Proteomes" id="UP001209730"/>
    </source>
</evidence>
<feature type="chain" id="PRO_5044253588" description="DUF11 domain-containing protein" evidence="2">
    <location>
        <begin position="25"/>
        <end position="3865"/>
    </location>
</feature>
<proteinExistence type="predicted"/>
<keyword evidence="2" id="KW-0732">Signal</keyword>
<evidence type="ECO:0000259" key="3">
    <source>
        <dbReference type="Pfam" id="PF01345"/>
    </source>
</evidence>
<feature type="domain" description="DUF11" evidence="3">
    <location>
        <begin position="2958"/>
        <end position="3092"/>
    </location>
</feature>
<feature type="region of interest" description="Disordered" evidence="1">
    <location>
        <begin position="2755"/>
        <end position="2774"/>
    </location>
</feature>
<feature type="region of interest" description="Disordered" evidence="1">
    <location>
        <begin position="166"/>
        <end position="187"/>
    </location>
</feature>
<dbReference type="Gene3D" id="2.60.40.10">
    <property type="entry name" value="Immunoglobulins"/>
    <property type="match status" value="2"/>
</dbReference>
<name>A0AB35HYU7_MICTH</name>
<evidence type="ECO:0000256" key="2">
    <source>
        <dbReference type="SAM" id="SignalP"/>
    </source>
</evidence>
<dbReference type="Gene3D" id="2.60.40.740">
    <property type="match status" value="2"/>
</dbReference>
<protein>
    <recommendedName>
        <fullName evidence="3">DUF11 domain-containing protein</fullName>
    </recommendedName>
</protein>